<evidence type="ECO:0000313" key="4">
    <source>
        <dbReference type="Proteomes" id="UP000011135"/>
    </source>
</evidence>
<dbReference type="SMART" id="SM00530">
    <property type="entry name" value="HTH_XRE"/>
    <property type="match status" value="1"/>
</dbReference>
<sequence>MTFGENVALARKKKGFSQDELAKKVGTIAVTIGRYERNEIKPSIDIATKIADALEVSLDYLVGSSDAILEKALVKKITDIQKLSEEDKICVHKMLDAFLRDSKAKQAYS</sequence>
<accession>L8JKC1</accession>
<gene>
    <name evidence="3" type="ORF">C900_05928</name>
</gene>
<dbReference type="CDD" id="cd00093">
    <property type="entry name" value="HTH_XRE"/>
    <property type="match status" value="1"/>
</dbReference>
<dbReference type="Proteomes" id="UP000011135">
    <property type="component" value="Unassembled WGS sequence"/>
</dbReference>
<dbReference type="InterPro" id="IPR049639">
    <property type="entry name" value="RstR"/>
</dbReference>
<protein>
    <recommendedName>
        <fullName evidence="2">HTH cro/C1-type domain-containing protein</fullName>
    </recommendedName>
</protein>
<dbReference type="OrthoDB" id="800066at2"/>
<dbReference type="PANTHER" id="PTHR46558">
    <property type="entry name" value="TRACRIPTIONAL REGULATORY PROTEIN-RELATED-RELATED"/>
    <property type="match status" value="1"/>
</dbReference>
<dbReference type="PROSITE" id="PS50943">
    <property type="entry name" value="HTH_CROC1"/>
    <property type="match status" value="1"/>
</dbReference>
<dbReference type="NCBIfam" id="NF041951">
    <property type="entry name" value="phage_RstR"/>
    <property type="match status" value="1"/>
</dbReference>
<dbReference type="Gene3D" id="1.10.260.40">
    <property type="entry name" value="lambda repressor-like DNA-binding domains"/>
    <property type="match status" value="1"/>
</dbReference>
<comment type="caution">
    <text evidence="3">The sequence shown here is derived from an EMBL/GenBank/DDBJ whole genome shotgun (WGS) entry which is preliminary data.</text>
</comment>
<evidence type="ECO:0000256" key="1">
    <source>
        <dbReference type="ARBA" id="ARBA00023125"/>
    </source>
</evidence>
<dbReference type="STRING" id="1237149.C900_05928"/>
<feature type="domain" description="HTH cro/C1-type" evidence="2">
    <location>
        <begin position="7"/>
        <end position="61"/>
    </location>
</feature>
<dbReference type="EMBL" id="AMZN01000097">
    <property type="protein sequence ID" value="ELR68688.1"/>
    <property type="molecule type" value="Genomic_DNA"/>
</dbReference>
<keyword evidence="4" id="KW-1185">Reference proteome</keyword>
<dbReference type="Pfam" id="PF01381">
    <property type="entry name" value="HTH_3"/>
    <property type="match status" value="1"/>
</dbReference>
<reference evidence="3 4" key="1">
    <citation type="submission" date="2012-12" db="EMBL/GenBank/DDBJ databases">
        <title>Genome assembly of Fulvivirga imtechensis AK7.</title>
        <authorList>
            <person name="Nupur N."/>
            <person name="Khatri I."/>
            <person name="Kumar R."/>
            <person name="Subramanian S."/>
            <person name="Pinnaka A."/>
        </authorList>
    </citation>
    <scope>NUCLEOTIDE SEQUENCE [LARGE SCALE GENOMIC DNA]</scope>
    <source>
        <strain evidence="3 4">AK7</strain>
    </source>
</reference>
<dbReference type="GO" id="GO:0003677">
    <property type="term" value="F:DNA binding"/>
    <property type="evidence" value="ECO:0007669"/>
    <property type="project" value="UniProtKB-KW"/>
</dbReference>
<dbReference type="SUPFAM" id="SSF47413">
    <property type="entry name" value="lambda repressor-like DNA-binding domains"/>
    <property type="match status" value="1"/>
</dbReference>
<dbReference type="RefSeq" id="WP_009583015.1">
    <property type="nucleotide sequence ID" value="NZ_AMZN01000097.1"/>
</dbReference>
<evidence type="ECO:0000313" key="3">
    <source>
        <dbReference type="EMBL" id="ELR68688.1"/>
    </source>
</evidence>
<dbReference type="InterPro" id="IPR001387">
    <property type="entry name" value="Cro/C1-type_HTH"/>
</dbReference>
<dbReference type="PANTHER" id="PTHR46558:SF11">
    <property type="entry name" value="HTH-TYPE TRANSCRIPTIONAL REGULATOR XRE"/>
    <property type="match status" value="1"/>
</dbReference>
<evidence type="ECO:0000259" key="2">
    <source>
        <dbReference type="PROSITE" id="PS50943"/>
    </source>
</evidence>
<dbReference type="PATRIC" id="fig|1237149.3.peg.5244"/>
<proteinExistence type="predicted"/>
<name>L8JKC1_9BACT</name>
<dbReference type="InterPro" id="IPR010982">
    <property type="entry name" value="Lambda_DNA-bd_dom_sf"/>
</dbReference>
<keyword evidence="1" id="KW-0238">DNA-binding</keyword>
<organism evidence="3 4">
    <name type="scientific">Fulvivirga imtechensis AK7</name>
    <dbReference type="NCBI Taxonomy" id="1237149"/>
    <lineage>
        <taxon>Bacteria</taxon>
        <taxon>Pseudomonadati</taxon>
        <taxon>Bacteroidota</taxon>
        <taxon>Cytophagia</taxon>
        <taxon>Cytophagales</taxon>
        <taxon>Fulvivirgaceae</taxon>
        <taxon>Fulvivirga</taxon>
    </lineage>
</organism>
<dbReference type="eggNOG" id="COG1396">
    <property type="taxonomic scope" value="Bacteria"/>
</dbReference>
<dbReference type="AlphaFoldDB" id="L8JKC1"/>